<dbReference type="PANTHER" id="PTHR13946">
    <property type="entry name" value="DNA-DIRECTED RNA POLYMERASE I,II,III"/>
    <property type="match status" value="1"/>
</dbReference>
<dbReference type="InterPro" id="IPR033898">
    <property type="entry name" value="RNAP_AC19"/>
</dbReference>
<dbReference type="GO" id="GO:0006383">
    <property type="term" value="P:transcription by RNA polymerase III"/>
    <property type="evidence" value="ECO:0007669"/>
    <property type="project" value="TreeGrafter"/>
</dbReference>
<feature type="domain" description="DNA-directed RNA polymerase RBP11-like dimerisation" evidence="6">
    <location>
        <begin position="44"/>
        <end position="121"/>
    </location>
</feature>
<dbReference type="InterPro" id="IPR036603">
    <property type="entry name" value="RBP11-like"/>
</dbReference>
<dbReference type="Pfam" id="PF13656">
    <property type="entry name" value="RNA_pol_L_2"/>
    <property type="match status" value="1"/>
</dbReference>
<accession>A0A5J5F8B4</accession>
<proteinExistence type="inferred from homology"/>
<dbReference type="FunCoup" id="A0A5J5F8B4">
    <property type="interactions" value="583"/>
</dbReference>
<dbReference type="InterPro" id="IPR022905">
    <property type="entry name" value="Rpo11-like"/>
</dbReference>
<evidence type="ECO:0000256" key="5">
    <source>
        <dbReference type="ARBA" id="ARBA00025751"/>
    </source>
</evidence>
<protein>
    <submittedName>
        <fullName evidence="7">DNA-directed RNA polymerase</fullName>
    </submittedName>
</protein>
<evidence type="ECO:0000256" key="2">
    <source>
        <dbReference type="ARBA" id="ARBA00022478"/>
    </source>
</evidence>
<keyword evidence="3" id="KW-0804">Transcription</keyword>
<evidence type="ECO:0000256" key="1">
    <source>
        <dbReference type="ARBA" id="ARBA00004123"/>
    </source>
</evidence>
<evidence type="ECO:0000313" key="8">
    <source>
        <dbReference type="Proteomes" id="UP000326924"/>
    </source>
</evidence>
<evidence type="ECO:0000256" key="3">
    <source>
        <dbReference type="ARBA" id="ARBA00023163"/>
    </source>
</evidence>
<keyword evidence="8" id="KW-1185">Reference proteome</keyword>
<evidence type="ECO:0000313" key="7">
    <source>
        <dbReference type="EMBL" id="KAA8912851.1"/>
    </source>
</evidence>
<reference evidence="7 8" key="1">
    <citation type="submission" date="2019-09" db="EMBL/GenBank/DDBJ databases">
        <title>Draft genome of the ectomycorrhizal ascomycete Sphaerosporella brunnea.</title>
        <authorList>
            <consortium name="DOE Joint Genome Institute"/>
            <person name="Benucci G.M."/>
            <person name="Marozzi G."/>
            <person name="Antonielli L."/>
            <person name="Sanchez S."/>
            <person name="Marco P."/>
            <person name="Wang X."/>
            <person name="Falini L.B."/>
            <person name="Barry K."/>
            <person name="Haridas S."/>
            <person name="Lipzen A."/>
            <person name="Labutti K."/>
            <person name="Grigoriev I.V."/>
            <person name="Murat C."/>
            <person name="Martin F."/>
            <person name="Albertini E."/>
            <person name="Donnini D."/>
            <person name="Bonito G."/>
        </authorList>
    </citation>
    <scope>NUCLEOTIDE SEQUENCE [LARGE SCALE GENOMIC DNA]</scope>
    <source>
        <strain evidence="7 8">Sb_GMNB300</strain>
    </source>
</reference>
<comment type="caution">
    <text evidence="7">The sequence shown here is derived from an EMBL/GenBank/DDBJ whole genome shotgun (WGS) entry which is preliminary data.</text>
</comment>
<comment type="subcellular location">
    <subcellularLocation>
        <location evidence="1">Nucleus</location>
    </subcellularLocation>
</comment>
<dbReference type="GO" id="GO:0055029">
    <property type="term" value="C:nuclear DNA-directed RNA polymerase complex"/>
    <property type="evidence" value="ECO:0007669"/>
    <property type="project" value="UniProtKB-ARBA"/>
</dbReference>
<dbReference type="InterPro" id="IPR009025">
    <property type="entry name" value="RBP11-like_dimer"/>
</dbReference>
<dbReference type="HAMAP" id="MF_00261">
    <property type="entry name" value="RNApol_arch_Rpo11"/>
    <property type="match status" value="1"/>
</dbReference>
<dbReference type="GO" id="GO:0005666">
    <property type="term" value="C:RNA polymerase III complex"/>
    <property type="evidence" value="ECO:0007669"/>
    <property type="project" value="TreeGrafter"/>
</dbReference>
<organism evidence="7 8">
    <name type="scientific">Sphaerosporella brunnea</name>
    <dbReference type="NCBI Taxonomy" id="1250544"/>
    <lineage>
        <taxon>Eukaryota</taxon>
        <taxon>Fungi</taxon>
        <taxon>Dikarya</taxon>
        <taxon>Ascomycota</taxon>
        <taxon>Pezizomycotina</taxon>
        <taxon>Pezizomycetes</taxon>
        <taxon>Pezizales</taxon>
        <taxon>Pyronemataceae</taxon>
        <taxon>Sphaerosporella</taxon>
    </lineage>
</organism>
<dbReference type="GO" id="GO:0006362">
    <property type="term" value="P:transcription elongation by RNA polymerase I"/>
    <property type="evidence" value="ECO:0007669"/>
    <property type="project" value="TreeGrafter"/>
</dbReference>
<dbReference type="GO" id="GO:0003677">
    <property type="term" value="F:DNA binding"/>
    <property type="evidence" value="ECO:0007669"/>
    <property type="project" value="InterPro"/>
</dbReference>
<dbReference type="Proteomes" id="UP000326924">
    <property type="component" value="Unassembled WGS sequence"/>
</dbReference>
<dbReference type="GO" id="GO:0003899">
    <property type="term" value="F:DNA-directed RNA polymerase activity"/>
    <property type="evidence" value="ECO:0007669"/>
    <property type="project" value="InterPro"/>
</dbReference>
<dbReference type="SUPFAM" id="SSF55257">
    <property type="entry name" value="RBP11-like subunits of RNA polymerase"/>
    <property type="match status" value="1"/>
</dbReference>
<keyword evidence="4" id="KW-0539">Nucleus</keyword>
<keyword evidence="2 7" id="KW-0240">DNA-directed RNA polymerase</keyword>
<dbReference type="GO" id="GO:0046983">
    <property type="term" value="F:protein dimerization activity"/>
    <property type="evidence" value="ECO:0007669"/>
    <property type="project" value="InterPro"/>
</dbReference>
<dbReference type="PROSITE" id="PS01154">
    <property type="entry name" value="RNA_POL_L_13KD"/>
    <property type="match status" value="1"/>
</dbReference>
<dbReference type="PANTHER" id="PTHR13946:SF28">
    <property type="entry name" value="DNA-DIRECTED RNA POLYMERASES I AND III SUBUNIT RPAC2"/>
    <property type="match status" value="1"/>
</dbReference>
<dbReference type="InParanoid" id="A0A5J5F8B4"/>
<dbReference type="InterPro" id="IPR008193">
    <property type="entry name" value="RNA_pol_Rpb11_13-16kDa_CS"/>
</dbReference>
<evidence type="ECO:0000256" key="4">
    <source>
        <dbReference type="ARBA" id="ARBA00023242"/>
    </source>
</evidence>
<sequence length="134" mass="15441">MADSANARQDVDMVDSHQERKPQINCQKYEEILIKVLPGEGPGCASFEIKDEDHTLGNALRYMIMKNPMVELCGYSIPHPSENHLNMRIQIYPEYENECRPVDALMKGLDDLYDLCEVVQEKFTEARDKFGNKM</sequence>
<dbReference type="GO" id="GO:0005736">
    <property type="term" value="C:RNA polymerase I complex"/>
    <property type="evidence" value="ECO:0007669"/>
    <property type="project" value="TreeGrafter"/>
</dbReference>
<evidence type="ECO:0000259" key="6">
    <source>
        <dbReference type="Pfam" id="PF13656"/>
    </source>
</evidence>
<comment type="similarity">
    <text evidence="5">Belongs to the archaeal Rpo11/eukaryotic RPB11/RPC19 RNA polymerase subunit family.</text>
</comment>
<dbReference type="AlphaFoldDB" id="A0A5J5F8B4"/>
<gene>
    <name evidence="7" type="ORF">FN846DRAFT_931805</name>
</gene>
<dbReference type="CDD" id="cd07029">
    <property type="entry name" value="RNAP_I_III_AC19"/>
    <property type="match status" value="1"/>
</dbReference>
<name>A0A5J5F8B4_9PEZI</name>
<dbReference type="EMBL" id="VXIS01000019">
    <property type="protein sequence ID" value="KAA8912851.1"/>
    <property type="molecule type" value="Genomic_DNA"/>
</dbReference>
<dbReference type="Gene3D" id="3.30.1360.10">
    <property type="entry name" value="RNA polymerase, RBP11-like subunit"/>
    <property type="match status" value="1"/>
</dbReference>
<dbReference type="OrthoDB" id="510325at2759"/>